<accession>A0A5B0MVE5</accession>
<dbReference type="EMBL" id="VDEP01000103">
    <property type="protein sequence ID" value="KAA1131559.1"/>
    <property type="molecule type" value="Genomic_DNA"/>
</dbReference>
<feature type="chain" id="PRO_5036137293" evidence="1">
    <location>
        <begin position="20"/>
        <end position="61"/>
    </location>
</feature>
<reference evidence="4 5" key="1">
    <citation type="submission" date="2019-05" db="EMBL/GenBank/DDBJ databases">
        <title>Emergence of the Ug99 lineage of the wheat stem rust pathogen through somatic hybridization.</title>
        <authorList>
            <person name="Li F."/>
            <person name="Upadhyaya N.M."/>
            <person name="Sperschneider J."/>
            <person name="Matny O."/>
            <person name="Nguyen-Phuc H."/>
            <person name="Mago R."/>
            <person name="Raley C."/>
            <person name="Miller M.E."/>
            <person name="Silverstein K.A.T."/>
            <person name="Henningsen E."/>
            <person name="Hirsch C.D."/>
            <person name="Visser B."/>
            <person name="Pretorius Z.A."/>
            <person name="Steffenson B.J."/>
            <person name="Schwessinger B."/>
            <person name="Dodds P.N."/>
            <person name="Figueroa M."/>
        </authorList>
    </citation>
    <scope>NUCLEOTIDE SEQUENCE [LARGE SCALE GENOMIC DNA]</scope>
    <source>
        <strain evidence="2">21-0</strain>
        <strain evidence="3 5">Ug99</strain>
    </source>
</reference>
<gene>
    <name evidence="2" type="ORF">PGT21_014226</name>
    <name evidence="3" type="ORF">PGTUg99_030851</name>
</gene>
<dbReference type="EMBL" id="VSWC01000131">
    <property type="protein sequence ID" value="KAA1080602.1"/>
    <property type="molecule type" value="Genomic_DNA"/>
</dbReference>
<proteinExistence type="predicted"/>
<keyword evidence="4" id="KW-1185">Reference proteome</keyword>
<comment type="caution">
    <text evidence="2">The sequence shown here is derived from an EMBL/GenBank/DDBJ whole genome shotgun (WGS) entry which is preliminary data.</text>
</comment>
<keyword evidence="1" id="KW-0732">Signal</keyword>
<sequence>MNYLLATACLLTLIHALQAAPNNPLFQAASPQGGVRARAVPGGLSHVANDPSPQHEVCYPC</sequence>
<dbReference type="Proteomes" id="UP000325313">
    <property type="component" value="Unassembled WGS sequence"/>
</dbReference>
<protein>
    <submittedName>
        <fullName evidence="2">Uncharacterized protein</fullName>
    </submittedName>
</protein>
<dbReference type="AlphaFoldDB" id="A0A5B0MVE5"/>
<feature type="signal peptide" evidence="1">
    <location>
        <begin position="1"/>
        <end position="19"/>
    </location>
</feature>
<evidence type="ECO:0000313" key="5">
    <source>
        <dbReference type="Proteomes" id="UP000325313"/>
    </source>
</evidence>
<evidence type="ECO:0000313" key="2">
    <source>
        <dbReference type="EMBL" id="KAA1080602.1"/>
    </source>
</evidence>
<organism evidence="2 4">
    <name type="scientific">Puccinia graminis f. sp. tritici</name>
    <dbReference type="NCBI Taxonomy" id="56615"/>
    <lineage>
        <taxon>Eukaryota</taxon>
        <taxon>Fungi</taxon>
        <taxon>Dikarya</taxon>
        <taxon>Basidiomycota</taxon>
        <taxon>Pucciniomycotina</taxon>
        <taxon>Pucciniomycetes</taxon>
        <taxon>Pucciniales</taxon>
        <taxon>Pucciniaceae</taxon>
        <taxon>Puccinia</taxon>
    </lineage>
</organism>
<evidence type="ECO:0000313" key="3">
    <source>
        <dbReference type="EMBL" id="KAA1131559.1"/>
    </source>
</evidence>
<evidence type="ECO:0000256" key="1">
    <source>
        <dbReference type="SAM" id="SignalP"/>
    </source>
</evidence>
<name>A0A5B0MVE5_PUCGR</name>
<evidence type="ECO:0000313" key="4">
    <source>
        <dbReference type="Proteomes" id="UP000324748"/>
    </source>
</evidence>
<dbReference type="Proteomes" id="UP000324748">
    <property type="component" value="Unassembled WGS sequence"/>
</dbReference>